<name>A0AC34F1M0_9BILA</name>
<sequence>MRYPISFNDILGGNNVTSMGLSHKGMIYRNNASSRFTSPLPEHGLAIIGLYFNGPEQTLSYFLNAEPMGTAFYNIDTTEIYYPMISSTAQKSQFTLLHMYSNLSSDSEIPSALFDICISKILDYCENPEALEDVLPTSIGEKVLEKFCQKPQHSYNSLTNMSTLRKKCYRCNAIFIGFPNTVICFSCNPVKQR</sequence>
<accession>A0AC34F1M0</accession>
<protein>
    <submittedName>
        <fullName evidence="2">B30.2/SPRY domain-containing protein</fullName>
    </submittedName>
</protein>
<evidence type="ECO:0000313" key="2">
    <source>
        <dbReference type="WBParaSite" id="ES5_v2.g10882.t1"/>
    </source>
</evidence>
<evidence type="ECO:0000313" key="1">
    <source>
        <dbReference type="Proteomes" id="UP000887579"/>
    </source>
</evidence>
<reference evidence="2" key="1">
    <citation type="submission" date="2022-11" db="UniProtKB">
        <authorList>
            <consortium name="WormBaseParasite"/>
        </authorList>
    </citation>
    <scope>IDENTIFICATION</scope>
</reference>
<dbReference type="Proteomes" id="UP000887579">
    <property type="component" value="Unplaced"/>
</dbReference>
<organism evidence="1 2">
    <name type="scientific">Panagrolaimus sp. ES5</name>
    <dbReference type="NCBI Taxonomy" id="591445"/>
    <lineage>
        <taxon>Eukaryota</taxon>
        <taxon>Metazoa</taxon>
        <taxon>Ecdysozoa</taxon>
        <taxon>Nematoda</taxon>
        <taxon>Chromadorea</taxon>
        <taxon>Rhabditida</taxon>
        <taxon>Tylenchina</taxon>
        <taxon>Panagrolaimomorpha</taxon>
        <taxon>Panagrolaimoidea</taxon>
        <taxon>Panagrolaimidae</taxon>
        <taxon>Panagrolaimus</taxon>
    </lineage>
</organism>
<dbReference type="WBParaSite" id="ES5_v2.g10882.t1">
    <property type="protein sequence ID" value="ES5_v2.g10882.t1"/>
    <property type="gene ID" value="ES5_v2.g10882"/>
</dbReference>
<proteinExistence type="predicted"/>